<feature type="coiled-coil region" evidence="16">
    <location>
        <begin position="285"/>
        <end position="349"/>
    </location>
</feature>
<comment type="subcellular location">
    <subcellularLocation>
        <location evidence="1">Cell inner membrane</location>
        <topology evidence="1">Multi-pass membrane protein</topology>
    </subcellularLocation>
</comment>
<keyword evidence="10" id="KW-0418">Kinase</keyword>
<evidence type="ECO:0000256" key="8">
    <source>
        <dbReference type="ARBA" id="ARBA00022692"/>
    </source>
</evidence>
<dbReference type="EMBL" id="APPH01000004">
    <property type="protein sequence ID" value="ENV10503.1"/>
    <property type="molecule type" value="Genomic_DNA"/>
</dbReference>
<dbReference type="InterPro" id="IPR027417">
    <property type="entry name" value="P-loop_NTPase"/>
</dbReference>
<evidence type="ECO:0000313" key="21">
    <source>
        <dbReference type="EMBL" id="ENV10503.1"/>
    </source>
</evidence>
<keyword evidence="12 17" id="KW-1133">Transmembrane helix</keyword>
<reference evidence="21 22" key="1">
    <citation type="submission" date="2013-02" db="EMBL/GenBank/DDBJ databases">
        <title>The Genome Sequence of Acinetobacter sp. CIP 56.2.</title>
        <authorList>
            <consortium name="The Broad Institute Genome Sequencing Platform"/>
            <consortium name="The Broad Institute Genome Sequencing Center for Infectious Disease"/>
            <person name="Cerqueira G."/>
            <person name="Feldgarden M."/>
            <person name="Courvalin P."/>
            <person name="Perichon B."/>
            <person name="Grillot-Courvalin C."/>
            <person name="Clermont D."/>
            <person name="Rocha E."/>
            <person name="Yoon E.-J."/>
            <person name="Nemec A."/>
            <person name="Walker B."/>
            <person name="Young S.K."/>
            <person name="Zeng Q."/>
            <person name="Gargeya S."/>
            <person name="Fitzgerald M."/>
            <person name="Haas B."/>
            <person name="Abouelleil A."/>
            <person name="Alvarado L."/>
            <person name="Arachchi H.M."/>
            <person name="Berlin A.M."/>
            <person name="Chapman S.B."/>
            <person name="Dewar J."/>
            <person name="Goldberg J."/>
            <person name="Griggs A."/>
            <person name="Gujja S."/>
            <person name="Hansen M."/>
            <person name="Howarth C."/>
            <person name="Imamovic A."/>
            <person name="Larimer J."/>
            <person name="McCowan C."/>
            <person name="Murphy C."/>
            <person name="Neiman D."/>
            <person name="Pearson M."/>
            <person name="Priest M."/>
            <person name="Roberts A."/>
            <person name="Saif S."/>
            <person name="Shea T."/>
            <person name="Sisk P."/>
            <person name="Sykes S."/>
            <person name="Wortman J."/>
            <person name="Nusbaum C."/>
            <person name="Birren B."/>
        </authorList>
    </citation>
    <scope>NUCLEOTIDE SEQUENCE [LARGE SCALE GENOMIC DNA]</scope>
    <source>
        <strain evidence="21 22">CIP 56.2</strain>
    </source>
</reference>
<dbReference type="Proteomes" id="UP000013209">
    <property type="component" value="Unassembled WGS sequence"/>
</dbReference>
<evidence type="ECO:0000256" key="15">
    <source>
        <dbReference type="ARBA" id="ARBA00051245"/>
    </source>
</evidence>
<dbReference type="InterPro" id="IPR050445">
    <property type="entry name" value="Bact_polysacc_biosynth/exp"/>
</dbReference>
<evidence type="ECO:0000256" key="13">
    <source>
        <dbReference type="ARBA" id="ARBA00023136"/>
    </source>
</evidence>
<dbReference type="PATRIC" id="fig|1144672.3.peg.260"/>
<dbReference type="Pfam" id="PF13807">
    <property type="entry name" value="GNVR"/>
    <property type="match status" value="1"/>
</dbReference>
<evidence type="ECO:0000256" key="17">
    <source>
        <dbReference type="SAM" id="Phobius"/>
    </source>
</evidence>
<dbReference type="SUPFAM" id="SSF52540">
    <property type="entry name" value="P-loop containing nucleoside triphosphate hydrolases"/>
    <property type="match status" value="1"/>
</dbReference>
<evidence type="ECO:0000256" key="3">
    <source>
        <dbReference type="ARBA" id="ARBA00008883"/>
    </source>
</evidence>
<evidence type="ECO:0000256" key="9">
    <source>
        <dbReference type="ARBA" id="ARBA00022741"/>
    </source>
</evidence>
<sequence>MNQNTKPVDDTVDLKELFFSILYQWKIILICITLSVICAGIYLKVAKNNYSVDAKIQIIDSKQNPLASLAPQLASLSSFAGISLGGGQQSTQAEIEILQSRSVLIKTIQDLNLDIEINSTESLWQKIVSKDTFHTDYTRNGVQVSDKNNLFTIQQLKVPPQYLDKKLALIFKGNSFTLISKETGQEILNNTLNQAPNSNTQWNIIIQSKQPLQGEYILEKKSILASVKAILLKLKAGELSKQTGIINVSYSGTDKDHIIKVLNHIILTYQAKNLATKSVEKEKTLKFLDQQLPLLKQNLEQAEQKFNTFRETNGTIDIQQESVLYLKQSVELETQKIQLEQKKAELSAQYTAQHPVIQAIQAQIAMLSEKIGALDDALTKLPNKQSQYLQYYRDVQVQTQLYTNLLGTYQTLSLAKAGETGSARILDYPIDPLKPRKLIILILSLLIGGFIGVLIALVRNMLQTGVRHRDEIEQAVGINTYVELPKAKHKTAPELHALKTFIPTLRFKLQQKQHNVALITSVTPNQNQGVIAQHLALYLSQAGQKVLVIDSDLYRGELDQLFKSTSKVGLAEYLRGQANLDQIIVNTTYPNLSLIGRGQSNDEASISSHQSIFAQLMQQISNQYDYILISSAPILATSDSLNLAQFTGFNLCVVQYGQTQLKDIELAKSYFVNAGLEIDGLILDQIPSYQINQYQYQTSK</sequence>
<proteinExistence type="inferred from homology"/>
<dbReference type="STRING" id="1144672.F966_00267"/>
<organism evidence="21 22">
    <name type="scientific">Acinetobacter higginsii</name>
    <dbReference type="NCBI Taxonomy" id="70347"/>
    <lineage>
        <taxon>Bacteria</taxon>
        <taxon>Pseudomonadati</taxon>
        <taxon>Pseudomonadota</taxon>
        <taxon>Gammaproteobacteria</taxon>
        <taxon>Moraxellales</taxon>
        <taxon>Moraxellaceae</taxon>
        <taxon>Acinetobacter</taxon>
    </lineage>
</organism>
<keyword evidence="7" id="KW-0808">Transferase</keyword>
<dbReference type="GO" id="GO:0005886">
    <property type="term" value="C:plasma membrane"/>
    <property type="evidence" value="ECO:0007669"/>
    <property type="project" value="UniProtKB-SubCell"/>
</dbReference>
<dbReference type="AlphaFoldDB" id="N8XST5"/>
<dbReference type="CDD" id="cd05387">
    <property type="entry name" value="BY-kinase"/>
    <property type="match status" value="1"/>
</dbReference>
<evidence type="ECO:0000256" key="14">
    <source>
        <dbReference type="ARBA" id="ARBA00023137"/>
    </source>
</evidence>
<evidence type="ECO:0000256" key="6">
    <source>
        <dbReference type="ARBA" id="ARBA00022519"/>
    </source>
</evidence>
<evidence type="ECO:0000256" key="7">
    <source>
        <dbReference type="ARBA" id="ARBA00022679"/>
    </source>
</evidence>
<evidence type="ECO:0000256" key="10">
    <source>
        <dbReference type="ARBA" id="ARBA00022777"/>
    </source>
</evidence>
<feature type="domain" description="AAA" evidence="19">
    <location>
        <begin position="532"/>
        <end position="637"/>
    </location>
</feature>
<keyword evidence="16" id="KW-0175">Coiled coil</keyword>
<feature type="transmembrane region" description="Helical" evidence="17">
    <location>
        <begin position="438"/>
        <end position="458"/>
    </location>
</feature>
<dbReference type="eggNOG" id="COG0489">
    <property type="taxonomic scope" value="Bacteria"/>
</dbReference>
<keyword evidence="14" id="KW-0829">Tyrosine-protein kinase</keyword>
<evidence type="ECO:0000256" key="1">
    <source>
        <dbReference type="ARBA" id="ARBA00004429"/>
    </source>
</evidence>
<keyword evidence="8 17" id="KW-0812">Transmembrane</keyword>
<keyword evidence="11" id="KW-0067">ATP-binding</keyword>
<dbReference type="PANTHER" id="PTHR32309">
    <property type="entry name" value="TYROSINE-PROTEIN KINASE"/>
    <property type="match status" value="1"/>
</dbReference>
<feature type="transmembrane region" description="Helical" evidence="17">
    <location>
        <begin position="23"/>
        <end position="43"/>
    </location>
</feature>
<evidence type="ECO:0000313" key="22">
    <source>
        <dbReference type="Proteomes" id="UP000013209"/>
    </source>
</evidence>
<evidence type="ECO:0000256" key="16">
    <source>
        <dbReference type="SAM" id="Coils"/>
    </source>
</evidence>
<name>N8XST5_9GAMM</name>
<comment type="catalytic activity">
    <reaction evidence="15">
        <text>L-tyrosyl-[protein] + ATP = O-phospho-L-tyrosyl-[protein] + ADP + H(+)</text>
        <dbReference type="Rhea" id="RHEA:10596"/>
        <dbReference type="Rhea" id="RHEA-COMP:10136"/>
        <dbReference type="Rhea" id="RHEA-COMP:20101"/>
        <dbReference type="ChEBI" id="CHEBI:15378"/>
        <dbReference type="ChEBI" id="CHEBI:30616"/>
        <dbReference type="ChEBI" id="CHEBI:46858"/>
        <dbReference type="ChEBI" id="CHEBI:61978"/>
        <dbReference type="ChEBI" id="CHEBI:456216"/>
        <dbReference type="EC" id="2.7.10.2"/>
    </reaction>
</comment>
<feature type="domain" description="Tyrosine-protein kinase G-rich" evidence="20">
    <location>
        <begin position="385"/>
        <end position="461"/>
    </location>
</feature>
<evidence type="ECO:0000256" key="5">
    <source>
        <dbReference type="ARBA" id="ARBA00022475"/>
    </source>
</evidence>
<dbReference type="eggNOG" id="COG3206">
    <property type="taxonomic scope" value="Bacteria"/>
</dbReference>
<accession>N8XST5</accession>
<protein>
    <recommendedName>
        <fullName evidence="4">non-specific protein-tyrosine kinase</fullName>
        <ecNumber evidence="4">2.7.10.2</ecNumber>
    </recommendedName>
</protein>
<dbReference type="RefSeq" id="WP_004801788.1">
    <property type="nucleotide sequence ID" value="NZ_KB849439.1"/>
</dbReference>
<comment type="similarity">
    <text evidence="2">Belongs to the CpsD/CapB family.</text>
</comment>
<evidence type="ECO:0000259" key="20">
    <source>
        <dbReference type="Pfam" id="PF13807"/>
    </source>
</evidence>
<evidence type="ECO:0000259" key="19">
    <source>
        <dbReference type="Pfam" id="PF13614"/>
    </source>
</evidence>
<dbReference type="Gene3D" id="3.40.50.300">
    <property type="entry name" value="P-loop containing nucleotide triphosphate hydrolases"/>
    <property type="match status" value="1"/>
</dbReference>
<evidence type="ECO:0000256" key="11">
    <source>
        <dbReference type="ARBA" id="ARBA00022840"/>
    </source>
</evidence>
<feature type="domain" description="Polysaccharide chain length determinant N-terminal" evidence="18">
    <location>
        <begin position="10"/>
        <end position="111"/>
    </location>
</feature>
<dbReference type="InterPro" id="IPR005702">
    <property type="entry name" value="Wzc-like_C"/>
</dbReference>
<evidence type="ECO:0000256" key="2">
    <source>
        <dbReference type="ARBA" id="ARBA00007316"/>
    </source>
</evidence>
<keyword evidence="13 17" id="KW-0472">Membrane</keyword>
<dbReference type="Pfam" id="PF13614">
    <property type="entry name" value="AAA_31"/>
    <property type="match status" value="1"/>
</dbReference>
<dbReference type="InterPro" id="IPR003856">
    <property type="entry name" value="LPS_length_determ_N"/>
</dbReference>
<keyword evidence="5" id="KW-1003">Cell membrane</keyword>
<keyword evidence="6" id="KW-0997">Cell inner membrane</keyword>
<dbReference type="Pfam" id="PF02706">
    <property type="entry name" value="Wzz"/>
    <property type="match status" value="1"/>
</dbReference>
<evidence type="ECO:0000259" key="18">
    <source>
        <dbReference type="Pfam" id="PF02706"/>
    </source>
</evidence>
<comment type="similarity">
    <text evidence="3">Belongs to the etk/wzc family.</text>
</comment>
<dbReference type="InterPro" id="IPR025669">
    <property type="entry name" value="AAA_dom"/>
</dbReference>
<comment type="caution">
    <text evidence="21">The sequence shown here is derived from an EMBL/GenBank/DDBJ whole genome shotgun (WGS) entry which is preliminary data.</text>
</comment>
<dbReference type="InterPro" id="IPR032807">
    <property type="entry name" value="GNVR"/>
</dbReference>
<evidence type="ECO:0000256" key="12">
    <source>
        <dbReference type="ARBA" id="ARBA00022989"/>
    </source>
</evidence>
<dbReference type="HOGENOM" id="CLU_009912_0_0_6"/>
<dbReference type="GO" id="GO:0004713">
    <property type="term" value="F:protein tyrosine kinase activity"/>
    <property type="evidence" value="ECO:0007669"/>
    <property type="project" value="TreeGrafter"/>
</dbReference>
<evidence type="ECO:0000256" key="4">
    <source>
        <dbReference type="ARBA" id="ARBA00011903"/>
    </source>
</evidence>
<gene>
    <name evidence="21" type="ORF">F966_00267</name>
</gene>
<dbReference type="PANTHER" id="PTHR32309:SF13">
    <property type="entry name" value="FERRIC ENTEROBACTIN TRANSPORT PROTEIN FEPE"/>
    <property type="match status" value="1"/>
</dbReference>
<dbReference type="EC" id="2.7.10.2" evidence="4"/>
<keyword evidence="9" id="KW-0547">Nucleotide-binding</keyword>